<organism evidence="1 2">
    <name type="scientific">Micromonospora polyrhachis</name>
    <dbReference type="NCBI Taxonomy" id="1282883"/>
    <lineage>
        <taxon>Bacteria</taxon>
        <taxon>Bacillati</taxon>
        <taxon>Actinomycetota</taxon>
        <taxon>Actinomycetes</taxon>
        <taxon>Micromonosporales</taxon>
        <taxon>Micromonosporaceae</taxon>
        <taxon>Micromonospora</taxon>
    </lineage>
</organism>
<proteinExistence type="predicted"/>
<reference evidence="1 2" key="1">
    <citation type="submission" date="2020-08" db="EMBL/GenBank/DDBJ databases">
        <title>Sequencing the genomes of 1000 actinobacteria strains.</title>
        <authorList>
            <person name="Klenk H.-P."/>
        </authorList>
    </citation>
    <scope>NUCLEOTIDE SEQUENCE [LARGE SCALE GENOMIC DNA]</scope>
    <source>
        <strain evidence="1 2">DSM 45886</strain>
    </source>
</reference>
<dbReference type="Proteomes" id="UP000578819">
    <property type="component" value="Unassembled WGS sequence"/>
</dbReference>
<dbReference type="AlphaFoldDB" id="A0A7W7WM01"/>
<dbReference type="RefSeq" id="WP_184531673.1">
    <property type="nucleotide sequence ID" value="NZ_JACHJW010000001.1"/>
</dbReference>
<evidence type="ECO:0000313" key="1">
    <source>
        <dbReference type="EMBL" id="MBB4956300.1"/>
    </source>
</evidence>
<comment type="caution">
    <text evidence="1">The sequence shown here is derived from an EMBL/GenBank/DDBJ whole genome shotgun (WGS) entry which is preliminary data.</text>
</comment>
<dbReference type="EMBL" id="JACHJW010000001">
    <property type="protein sequence ID" value="MBB4956300.1"/>
    <property type="molecule type" value="Genomic_DNA"/>
</dbReference>
<keyword evidence="2" id="KW-1185">Reference proteome</keyword>
<sequence>MGTDIAGGLEIRPSGPGSPWLLADLSLDALPRHYDAFGLLFGVRNYAGFAPVASGRGLPEDASSDLLGLQLTDGEHDHTWVAWAELARVDWTTQAPRVDDRIHEYELTGEGPRFVGKSARHGNAWRTVAGEDADPRGSSYPEGTAWRTHDRLWRVERLSHGDVLRVDPQLRALFDTMRNLAERHGDDNVRLVVWFDS</sequence>
<name>A0A7W7WM01_9ACTN</name>
<gene>
    <name evidence="1" type="ORF">FHR38_000033</name>
</gene>
<protein>
    <submittedName>
        <fullName evidence="1">Uncharacterized protein</fullName>
    </submittedName>
</protein>
<accession>A0A7W7WM01</accession>
<evidence type="ECO:0000313" key="2">
    <source>
        <dbReference type="Proteomes" id="UP000578819"/>
    </source>
</evidence>